<protein>
    <submittedName>
        <fullName evidence="2">Uncharacterized protein</fullName>
    </submittedName>
</protein>
<proteinExistence type="predicted"/>
<dbReference type="RefSeq" id="WP_378267618.1">
    <property type="nucleotide sequence ID" value="NZ_JBHUKR010000012.1"/>
</dbReference>
<evidence type="ECO:0000313" key="2">
    <source>
        <dbReference type="EMBL" id="MFD2419591.1"/>
    </source>
</evidence>
<accession>A0ABW5G073</accession>
<keyword evidence="3" id="KW-1185">Reference proteome</keyword>
<name>A0ABW5G073_9PSEU</name>
<organism evidence="2 3">
    <name type="scientific">Amycolatopsis pigmentata</name>
    <dbReference type="NCBI Taxonomy" id="450801"/>
    <lineage>
        <taxon>Bacteria</taxon>
        <taxon>Bacillati</taxon>
        <taxon>Actinomycetota</taxon>
        <taxon>Actinomycetes</taxon>
        <taxon>Pseudonocardiales</taxon>
        <taxon>Pseudonocardiaceae</taxon>
        <taxon>Amycolatopsis</taxon>
    </lineage>
</organism>
<gene>
    <name evidence="2" type="ORF">ACFSXZ_24995</name>
</gene>
<dbReference type="EMBL" id="JBHUKR010000012">
    <property type="protein sequence ID" value="MFD2419591.1"/>
    <property type="molecule type" value="Genomic_DNA"/>
</dbReference>
<feature type="region of interest" description="Disordered" evidence="1">
    <location>
        <begin position="417"/>
        <end position="436"/>
    </location>
</feature>
<sequence length="734" mass="78389">MALPKMRSLRRRETKPPIRPVGHALVVHRPDGMTAEAGVLAESLPADPECALVVVDLPVDGQTWESIAAAVPADGRAVRLVPCGEVSQVILPAAQLLSEGLGRTVFAPDGAVRTGSRGVSFLPANRSKGWARCTPGDEPVWAGRRYPVPSWESPAVTSPSGTGGIGVVEPLPAGVWIRPDGPERYLDGGRVRLARWLCFQPDVLTVVLGGHGTPPLPLEDVARWWASVPPPTRAITRFVCYGPAVTPEGTAPGQALADTLDEEIVCYNGLPVGPPGAPDVFVLRPDGSHGVRTFAEQIAYRPRGQGASGSAAPVIRRARKPLDDLAEVAPGVYRHSSGAAVEIVQAGLWIRSPRDVTRATLVRSRPADPDALVIFHDADGEERAERMRATALDLLKRLERPGRSMVRIVETTSLEGFGPPPSEVVPDSEVDPGLDRTTPLVRLPRLAKLLRKGAAEEAAGDAAHSDPSLSTVRIEYPAASAKTAEIVQPVPAPRLRVWPLGPEFVPEPDVVRAGREDEFDAWSERIKAGRELPEDVVTVAVAAGLYLSGHDPEVDAGLRTATDGPHVAFGRHVAAGLASLPPYRKAAMSVVMPTEAQWEALRGEPVLREWGFLHLITESCAVDDDATELLVWSMTGRRTALIEPAGEGVTGRVVFLPGTPFKVIEATEPGDGERGRILMRELTAAEFDDGAQGSGSLDEVVRTSLLRFAGQVSEPGVGIPDTQSSRFRRLPGML</sequence>
<evidence type="ECO:0000256" key="1">
    <source>
        <dbReference type="SAM" id="MobiDB-lite"/>
    </source>
</evidence>
<evidence type="ECO:0000313" key="3">
    <source>
        <dbReference type="Proteomes" id="UP001597417"/>
    </source>
</evidence>
<dbReference type="Proteomes" id="UP001597417">
    <property type="component" value="Unassembled WGS sequence"/>
</dbReference>
<dbReference type="Gene3D" id="3.90.176.10">
    <property type="entry name" value="Toxin ADP-ribosyltransferase, Chain A, domain 1"/>
    <property type="match status" value="1"/>
</dbReference>
<reference evidence="3" key="1">
    <citation type="journal article" date="2019" name="Int. J. Syst. Evol. Microbiol.">
        <title>The Global Catalogue of Microorganisms (GCM) 10K type strain sequencing project: providing services to taxonomists for standard genome sequencing and annotation.</title>
        <authorList>
            <consortium name="The Broad Institute Genomics Platform"/>
            <consortium name="The Broad Institute Genome Sequencing Center for Infectious Disease"/>
            <person name="Wu L."/>
            <person name="Ma J."/>
        </authorList>
    </citation>
    <scope>NUCLEOTIDE SEQUENCE [LARGE SCALE GENOMIC DNA]</scope>
    <source>
        <strain evidence="3">CGMCC 4.7645</strain>
    </source>
</reference>
<comment type="caution">
    <text evidence="2">The sequence shown here is derived from an EMBL/GenBank/DDBJ whole genome shotgun (WGS) entry which is preliminary data.</text>
</comment>